<dbReference type="AlphaFoldDB" id="A0AAI9U9P9"/>
<gene>
    <name evidence="2" type="ORF">CCUS01_10463</name>
</gene>
<protein>
    <submittedName>
        <fullName evidence="2">Uncharacterized protein</fullName>
    </submittedName>
</protein>
<evidence type="ECO:0000313" key="3">
    <source>
        <dbReference type="Proteomes" id="UP001239213"/>
    </source>
</evidence>
<evidence type="ECO:0000313" key="2">
    <source>
        <dbReference type="EMBL" id="KAK1454346.1"/>
    </source>
</evidence>
<feature type="transmembrane region" description="Helical" evidence="1">
    <location>
        <begin position="78"/>
        <end position="102"/>
    </location>
</feature>
<accession>A0AAI9U9P9</accession>
<dbReference type="EMBL" id="MPDP01000291">
    <property type="protein sequence ID" value="KAK1454346.1"/>
    <property type="molecule type" value="Genomic_DNA"/>
</dbReference>
<keyword evidence="1" id="KW-0812">Transmembrane</keyword>
<reference evidence="2" key="1">
    <citation type="submission" date="2016-11" db="EMBL/GenBank/DDBJ databases">
        <title>The genome sequence of Colletotrichum cuscutae.</title>
        <authorList>
            <person name="Baroncelli R."/>
        </authorList>
    </citation>
    <scope>NUCLEOTIDE SEQUENCE</scope>
    <source>
        <strain evidence="2">IMI 304802</strain>
    </source>
</reference>
<proteinExistence type="predicted"/>
<keyword evidence="1" id="KW-0472">Membrane</keyword>
<evidence type="ECO:0000256" key="1">
    <source>
        <dbReference type="SAM" id="Phobius"/>
    </source>
</evidence>
<sequence length="123" mass="13797">MKTQFEGLQEKRHRFFLGPEKNRARDLVEWLNALSDRPLEPPRPAMPTLARLGLPSSRTTGSGYVAQNDSRLSHFPRIFIVFAFIALPMCSMTTICLCQAISITETKNLETCSKLQTGMQAPA</sequence>
<keyword evidence="1" id="KW-1133">Transmembrane helix</keyword>
<organism evidence="2 3">
    <name type="scientific">Colletotrichum cuscutae</name>
    <dbReference type="NCBI Taxonomy" id="1209917"/>
    <lineage>
        <taxon>Eukaryota</taxon>
        <taxon>Fungi</taxon>
        <taxon>Dikarya</taxon>
        <taxon>Ascomycota</taxon>
        <taxon>Pezizomycotina</taxon>
        <taxon>Sordariomycetes</taxon>
        <taxon>Hypocreomycetidae</taxon>
        <taxon>Glomerellales</taxon>
        <taxon>Glomerellaceae</taxon>
        <taxon>Colletotrichum</taxon>
        <taxon>Colletotrichum acutatum species complex</taxon>
    </lineage>
</organism>
<dbReference type="Proteomes" id="UP001239213">
    <property type="component" value="Unassembled WGS sequence"/>
</dbReference>
<name>A0AAI9U9P9_9PEZI</name>
<comment type="caution">
    <text evidence="2">The sequence shown here is derived from an EMBL/GenBank/DDBJ whole genome shotgun (WGS) entry which is preliminary data.</text>
</comment>
<keyword evidence="3" id="KW-1185">Reference proteome</keyword>